<feature type="transmembrane region" description="Helical" evidence="8">
    <location>
        <begin position="211"/>
        <end position="231"/>
    </location>
</feature>
<dbReference type="InterPro" id="IPR007182">
    <property type="entry name" value="MnhB"/>
</dbReference>
<dbReference type="Pfam" id="PF13244">
    <property type="entry name" value="MbhD"/>
    <property type="match status" value="1"/>
</dbReference>
<feature type="transmembrane region" description="Helical" evidence="8">
    <location>
        <begin position="120"/>
        <end position="138"/>
    </location>
</feature>
<proteinExistence type="inferred from homology"/>
<feature type="transmembrane region" description="Helical" evidence="8">
    <location>
        <begin position="6"/>
        <end position="24"/>
    </location>
</feature>
<sequence length="335" mass="34437">MEAVTLVNWAFDGVLAVSLLLLAWQALASFDLFKACALFVIFGVFMAIAWVRLNAPDVGLAEATIGAGITGTLLMSALSRLSGPGVSVASGTGGGSSSDVTQRGNGNRPPGEPETLLGKYVPLLLVSALAIGLGYVVLSLPPQASGLHPEVAGRMESSGVEHPVTGVLLNFRGYDTLLELVVLLSALLGAWSLGGLRTANFERAPDSVLDILTRSLTPVSIVVAGYLLWVGTGAPGGAFQAGAVLGAASILLLLSGWQLPRHLAKAPFRIALVMGVVVFLAVAVLVMAGGRSLLEYPPANAGMLILVIEIFASVSIGATLVGFFLGADPADEQKQ</sequence>
<dbReference type="PANTHER" id="PTHR33932:SF4">
    <property type="entry name" value="NA(+)_H(+) ANTIPORTER SUBUNIT B"/>
    <property type="match status" value="1"/>
</dbReference>
<evidence type="ECO:0000256" key="5">
    <source>
        <dbReference type="ARBA" id="ARBA00022989"/>
    </source>
</evidence>
<feature type="transmembrane region" description="Helical" evidence="8">
    <location>
        <begin position="177"/>
        <end position="199"/>
    </location>
</feature>
<feature type="domain" description="Na+/H+ antiporter MnhB subunit-related protein" evidence="9">
    <location>
        <begin position="208"/>
        <end position="322"/>
    </location>
</feature>
<feature type="transmembrane region" description="Helical" evidence="8">
    <location>
        <begin position="237"/>
        <end position="256"/>
    </location>
</feature>
<evidence type="ECO:0000313" key="12">
    <source>
        <dbReference type="Proteomes" id="UP000001399"/>
    </source>
</evidence>
<dbReference type="AlphaFoldDB" id="E3I3L7"/>
<dbReference type="Pfam" id="PF04039">
    <property type="entry name" value="MnhB"/>
    <property type="match status" value="1"/>
</dbReference>
<keyword evidence="6 8" id="KW-0472">Membrane</keyword>
<feature type="domain" description="MrpA C-terminal/MbhD" evidence="10">
    <location>
        <begin position="19"/>
        <end position="81"/>
    </location>
</feature>
<keyword evidence="4 8" id="KW-0812">Transmembrane</keyword>
<reference evidence="12" key="1">
    <citation type="journal article" date="2011" name="J. Bacteriol.">
        <title>Genome sequences of eight morphologically diverse alphaproteobacteria.</title>
        <authorList>
            <consortium name="US DOE Joint Genome Institute"/>
            <person name="Brown P.J."/>
            <person name="Kysela D.T."/>
            <person name="Buechlein A."/>
            <person name="Hemmerich C."/>
            <person name="Brun Y.V."/>
        </authorList>
    </citation>
    <scope>NUCLEOTIDE SEQUENCE [LARGE SCALE GENOMIC DNA]</scope>
    <source>
        <strain evidence="12">ATCC 17100 / ATH 3.1.1 / DSM 162 / LMG 4299</strain>
    </source>
</reference>
<feature type="region of interest" description="Disordered" evidence="7">
    <location>
        <begin position="88"/>
        <end position="112"/>
    </location>
</feature>
<organism evidence="11 12">
    <name type="scientific">Rhodomicrobium vannielii (strain ATCC 17100 / DSM 162 / LMG 4299 / NCIMB 10020 / ATH 3.1.1)</name>
    <dbReference type="NCBI Taxonomy" id="648757"/>
    <lineage>
        <taxon>Bacteria</taxon>
        <taxon>Pseudomonadati</taxon>
        <taxon>Pseudomonadota</taxon>
        <taxon>Alphaproteobacteria</taxon>
        <taxon>Hyphomicrobiales</taxon>
        <taxon>Hyphomicrobiaceae</taxon>
        <taxon>Rhodomicrobium</taxon>
    </lineage>
</organism>
<comment type="subcellular location">
    <subcellularLocation>
        <location evidence="1">Cell membrane</location>
        <topology evidence="1">Multi-pass membrane protein</topology>
    </subcellularLocation>
</comment>
<dbReference type="InterPro" id="IPR025383">
    <property type="entry name" value="MrpA_C/MbhD"/>
</dbReference>
<keyword evidence="5 8" id="KW-1133">Transmembrane helix</keyword>
<evidence type="ECO:0000256" key="7">
    <source>
        <dbReference type="SAM" id="MobiDB-lite"/>
    </source>
</evidence>
<name>E3I3L7_RHOVT</name>
<accession>E3I3L7</accession>
<evidence type="ECO:0000259" key="9">
    <source>
        <dbReference type="Pfam" id="PF04039"/>
    </source>
</evidence>
<evidence type="ECO:0000256" key="4">
    <source>
        <dbReference type="ARBA" id="ARBA00022692"/>
    </source>
</evidence>
<dbReference type="KEGG" id="rva:Rvan_1092"/>
<evidence type="ECO:0000256" key="3">
    <source>
        <dbReference type="ARBA" id="ARBA00022475"/>
    </source>
</evidence>
<evidence type="ECO:0000256" key="8">
    <source>
        <dbReference type="SAM" id="Phobius"/>
    </source>
</evidence>
<dbReference type="PANTHER" id="PTHR33932">
    <property type="entry name" value="NA(+)/H(+) ANTIPORTER SUBUNIT B"/>
    <property type="match status" value="1"/>
</dbReference>
<keyword evidence="12" id="KW-1185">Reference proteome</keyword>
<dbReference type="HOGENOM" id="CLU_069132_0_0_5"/>
<dbReference type="Proteomes" id="UP000001399">
    <property type="component" value="Chromosome"/>
</dbReference>
<evidence type="ECO:0000256" key="2">
    <source>
        <dbReference type="ARBA" id="ARBA00009425"/>
    </source>
</evidence>
<keyword evidence="3" id="KW-1003">Cell membrane</keyword>
<feature type="transmembrane region" description="Helical" evidence="8">
    <location>
        <begin position="268"/>
        <end position="289"/>
    </location>
</feature>
<dbReference type="EMBL" id="CP002292">
    <property type="protein sequence ID" value="ADP70364.1"/>
    <property type="molecule type" value="Genomic_DNA"/>
</dbReference>
<evidence type="ECO:0000313" key="11">
    <source>
        <dbReference type="EMBL" id="ADP70364.1"/>
    </source>
</evidence>
<dbReference type="InterPro" id="IPR050622">
    <property type="entry name" value="CPA3_antiporter_subunitB"/>
</dbReference>
<feature type="transmembrane region" description="Helical" evidence="8">
    <location>
        <begin position="36"/>
        <end position="53"/>
    </location>
</feature>
<comment type="similarity">
    <text evidence="2">Belongs to the CPA3 antiporters (TC 2.A.63) subunit B family.</text>
</comment>
<dbReference type="STRING" id="648757.Rvan_1092"/>
<protein>
    <submittedName>
        <fullName evidence="11">Na+/H+ antiporter MnhB subunit-related protein</fullName>
    </submittedName>
</protein>
<feature type="transmembrane region" description="Helical" evidence="8">
    <location>
        <begin position="301"/>
        <end position="325"/>
    </location>
</feature>
<evidence type="ECO:0000256" key="1">
    <source>
        <dbReference type="ARBA" id="ARBA00004651"/>
    </source>
</evidence>
<dbReference type="RefSeq" id="WP_013418768.1">
    <property type="nucleotide sequence ID" value="NC_014664.1"/>
</dbReference>
<dbReference type="OrthoDB" id="4962908at2"/>
<evidence type="ECO:0000259" key="10">
    <source>
        <dbReference type="Pfam" id="PF13244"/>
    </source>
</evidence>
<dbReference type="eggNOG" id="COG1563">
    <property type="taxonomic scope" value="Bacteria"/>
</dbReference>
<evidence type="ECO:0000256" key="6">
    <source>
        <dbReference type="ARBA" id="ARBA00023136"/>
    </source>
</evidence>
<gene>
    <name evidence="11" type="ordered locus">Rvan_1092</name>
</gene>
<dbReference type="GO" id="GO:0005886">
    <property type="term" value="C:plasma membrane"/>
    <property type="evidence" value="ECO:0007669"/>
    <property type="project" value="UniProtKB-SubCell"/>
</dbReference>